<evidence type="ECO:0000256" key="1">
    <source>
        <dbReference type="ARBA" id="ARBA00023239"/>
    </source>
</evidence>
<feature type="domain" description="Amidohydrolase-related" evidence="3">
    <location>
        <begin position="64"/>
        <end position="365"/>
    </location>
</feature>
<reference evidence="5" key="1">
    <citation type="journal article" date="2017" name="Cell">
        <title>Insights into land plant evolution garnered from the Marchantia polymorpha genome.</title>
        <authorList>
            <person name="Bowman J.L."/>
            <person name="Kohchi T."/>
            <person name="Yamato K.T."/>
            <person name="Jenkins J."/>
            <person name="Shu S."/>
            <person name="Ishizaki K."/>
            <person name="Yamaoka S."/>
            <person name="Nishihama R."/>
            <person name="Nakamura Y."/>
            <person name="Berger F."/>
            <person name="Adam C."/>
            <person name="Aki S.S."/>
            <person name="Althoff F."/>
            <person name="Araki T."/>
            <person name="Arteaga-Vazquez M.A."/>
            <person name="Balasubrmanian S."/>
            <person name="Barry K."/>
            <person name="Bauer D."/>
            <person name="Boehm C.R."/>
            <person name="Briginshaw L."/>
            <person name="Caballero-Perez J."/>
            <person name="Catarino B."/>
            <person name="Chen F."/>
            <person name="Chiyoda S."/>
            <person name="Chovatia M."/>
            <person name="Davies K.M."/>
            <person name="Delmans M."/>
            <person name="Demura T."/>
            <person name="Dierschke T."/>
            <person name="Dolan L."/>
            <person name="Dorantes-Acosta A.E."/>
            <person name="Eklund D.M."/>
            <person name="Florent S.N."/>
            <person name="Flores-Sandoval E."/>
            <person name="Fujiyama A."/>
            <person name="Fukuzawa H."/>
            <person name="Galik B."/>
            <person name="Grimanelli D."/>
            <person name="Grimwood J."/>
            <person name="Grossniklaus U."/>
            <person name="Hamada T."/>
            <person name="Haseloff J."/>
            <person name="Hetherington A.J."/>
            <person name="Higo A."/>
            <person name="Hirakawa Y."/>
            <person name="Hundley H.N."/>
            <person name="Ikeda Y."/>
            <person name="Inoue K."/>
            <person name="Inoue S.I."/>
            <person name="Ishida S."/>
            <person name="Jia Q."/>
            <person name="Kakita M."/>
            <person name="Kanazawa T."/>
            <person name="Kawai Y."/>
            <person name="Kawashima T."/>
            <person name="Kennedy M."/>
            <person name="Kinose K."/>
            <person name="Kinoshita T."/>
            <person name="Kohara Y."/>
            <person name="Koide E."/>
            <person name="Komatsu K."/>
            <person name="Kopischke S."/>
            <person name="Kubo M."/>
            <person name="Kyozuka J."/>
            <person name="Lagercrantz U."/>
            <person name="Lin S.S."/>
            <person name="Lindquist E."/>
            <person name="Lipzen A.M."/>
            <person name="Lu C.W."/>
            <person name="De Luna E."/>
            <person name="Martienssen R.A."/>
            <person name="Minamino N."/>
            <person name="Mizutani M."/>
            <person name="Mizutani M."/>
            <person name="Mochizuki N."/>
            <person name="Monte I."/>
            <person name="Mosher R."/>
            <person name="Nagasaki H."/>
            <person name="Nakagami H."/>
            <person name="Naramoto S."/>
            <person name="Nishitani K."/>
            <person name="Ohtani M."/>
            <person name="Okamoto T."/>
            <person name="Okumura M."/>
            <person name="Phillips J."/>
            <person name="Pollak B."/>
            <person name="Reinders A."/>
            <person name="Rovekamp M."/>
            <person name="Sano R."/>
            <person name="Sawa S."/>
            <person name="Schmid M.W."/>
            <person name="Shirakawa M."/>
            <person name="Solano R."/>
            <person name="Spunde A."/>
            <person name="Suetsugu N."/>
            <person name="Sugano S."/>
            <person name="Sugiyama A."/>
            <person name="Sun R."/>
            <person name="Suzuki Y."/>
            <person name="Takenaka M."/>
            <person name="Takezawa D."/>
            <person name="Tomogane H."/>
            <person name="Tsuzuki M."/>
            <person name="Ueda T."/>
            <person name="Umeda M."/>
            <person name="Ward J.M."/>
            <person name="Watanabe Y."/>
            <person name="Yazaki K."/>
            <person name="Yokoyama R."/>
            <person name="Yoshitake Y."/>
            <person name="Yotsui I."/>
            <person name="Zachgo S."/>
            <person name="Schmutz J."/>
        </authorList>
    </citation>
    <scope>NUCLEOTIDE SEQUENCE [LARGE SCALE GENOMIC DNA]</scope>
    <source>
        <strain evidence="5">Tak-1</strain>
    </source>
</reference>
<dbReference type="GO" id="GO:0016787">
    <property type="term" value="F:hydrolase activity"/>
    <property type="evidence" value="ECO:0007669"/>
    <property type="project" value="InterPro"/>
</dbReference>
<dbReference type="GO" id="GO:0016831">
    <property type="term" value="F:carboxy-lyase activity"/>
    <property type="evidence" value="ECO:0007669"/>
    <property type="project" value="UniProtKB-KW"/>
</dbReference>
<evidence type="ECO:0000313" key="4">
    <source>
        <dbReference type="EMBL" id="PTQ35538.1"/>
    </source>
</evidence>
<dbReference type="Gramene" id="Mp4g14690.1">
    <property type="protein sequence ID" value="Mp4g14690.1.cds1"/>
    <property type="gene ID" value="Mp4g14690"/>
</dbReference>
<dbReference type="Pfam" id="PF04909">
    <property type="entry name" value="Amidohydro_2"/>
    <property type="match status" value="1"/>
</dbReference>
<dbReference type="EMBL" id="KZ772742">
    <property type="protein sequence ID" value="PTQ35538.1"/>
    <property type="molecule type" value="Genomic_DNA"/>
</dbReference>
<name>A0A2R6WNW0_MARPO</name>
<dbReference type="PANTHER" id="PTHR21240:SF28">
    <property type="entry name" value="ISO-OROTATE DECARBOXYLASE (EUROFUNG)"/>
    <property type="match status" value="1"/>
</dbReference>
<keyword evidence="1 2" id="KW-0456">Lyase</keyword>
<dbReference type="InterPro" id="IPR006680">
    <property type="entry name" value="Amidohydro-rel"/>
</dbReference>
<evidence type="ECO:0000256" key="2">
    <source>
        <dbReference type="RuleBase" id="RU366045"/>
    </source>
</evidence>
<dbReference type="InterPro" id="IPR032466">
    <property type="entry name" value="Metal_Hydrolase"/>
</dbReference>
<evidence type="ECO:0000313" key="5">
    <source>
        <dbReference type="Proteomes" id="UP000244005"/>
    </source>
</evidence>
<protein>
    <recommendedName>
        <fullName evidence="3">Amidohydrolase-related domain-containing protein</fullName>
    </recommendedName>
</protein>
<dbReference type="InterPro" id="IPR032465">
    <property type="entry name" value="ACMSD"/>
</dbReference>
<dbReference type="Proteomes" id="UP000244005">
    <property type="component" value="Unassembled WGS sequence"/>
</dbReference>
<comment type="similarity">
    <text evidence="2">Belongs to the metallo-dependent hydrolases superfamily.</text>
</comment>
<keyword evidence="2" id="KW-0210">Decarboxylase</keyword>
<organism evidence="4 5">
    <name type="scientific">Marchantia polymorpha</name>
    <name type="common">Common liverwort</name>
    <name type="synonym">Marchantia aquatica</name>
    <dbReference type="NCBI Taxonomy" id="3197"/>
    <lineage>
        <taxon>Eukaryota</taxon>
        <taxon>Viridiplantae</taxon>
        <taxon>Streptophyta</taxon>
        <taxon>Embryophyta</taxon>
        <taxon>Marchantiophyta</taxon>
        <taxon>Marchantiopsida</taxon>
        <taxon>Marchantiidae</taxon>
        <taxon>Marchantiales</taxon>
        <taxon>Marchantiaceae</taxon>
        <taxon>Marchantia</taxon>
    </lineage>
</organism>
<gene>
    <name evidence="4" type="ORF">MARPO_0070s0012</name>
</gene>
<sequence>MAESIGTSNKETSGLKNFGSKFVLPVLLMVLGWKLAVIPFSSSSGPSIVEAGRYSREFASFRRIDTHAHFVPPFYFDTLKSMNLNAGGREVPRWNVSDHLQLMNRLKIETSILSVSTPGARLPGFDVLQARKLARELNEYAHMLTVTYPGRFQFFATLTLPDLEGSIDEAIYALDTLKAAGVVLLANSEGEYLGHKKFDPLMEVLNSRETTVFIHPNTVPGAATEGVPQFVIDFLLDTTRAAASLVLNNVTGRYPNLHWILAHSGGFMPFAGYRMGGALNVVTKESTESLLKELRTFYADTALSSSPSALPSTIAFLTYDHMTFGSDFPFAPNFVIEQETAQLDDFPLSLDKRHLINYENADRLFSKPLSHWRNVWSSPNAAHSS</sequence>
<accession>A0A2R6WNW0</accession>
<proteinExistence type="inferred from homology"/>
<dbReference type="GO" id="GO:0005737">
    <property type="term" value="C:cytoplasm"/>
    <property type="evidence" value="ECO:0000318"/>
    <property type="project" value="GO_Central"/>
</dbReference>
<keyword evidence="5" id="KW-1185">Reference proteome</keyword>
<dbReference type="AlphaFoldDB" id="A0A2R6WNW0"/>
<dbReference type="SUPFAM" id="SSF51556">
    <property type="entry name" value="Metallo-dependent hydrolases"/>
    <property type="match status" value="1"/>
</dbReference>
<evidence type="ECO:0000259" key="3">
    <source>
        <dbReference type="Pfam" id="PF04909"/>
    </source>
</evidence>
<dbReference type="GO" id="GO:0019748">
    <property type="term" value="P:secondary metabolic process"/>
    <property type="evidence" value="ECO:0000318"/>
    <property type="project" value="GO_Central"/>
</dbReference>
<dbReference type="Gene3D" id="3.20.20.140">
    <property type="entry name" value="Metal-dependent hydrolases"/>
    <property type="match status" value="1"/>
</dbReference>
<dbReference type="OrthoDB" id="2832284at2759"/>
<dbReference type="PANTHER" id="PTHR21240">
    <property type="entry name" value="2-AMINO-3-CARBOXYLMUCONATE-6-SEMIALDEHYDE DECARBOXYLASE"/>
    <property type="match status" value="1"/>
</dbReference>